<reference evidence="2" key="1">
    <citation type="submission" date="2024-06" db="EMBL/GenBank/DDBJ databases">
        <title>This phage originates from the Bacteriophage catalogue of the Bacteriophage Competence Centre, Department of Microbiology und Biotechnology, Max Rubner-Institut, Kiel, Germany.</title>
        <authorList>
            <person name="Sprotte S."/>
            <person name="Brinks E."/>
            <person name="Hille F."/>
        </authorList>
    </citation>
    <scope>NUCLEOTIDE SEQUENCE</scope>
</reference>
<proteinExistence type="predicted"/>
<protein>
    <submittedName>
        <fullName evidence="2">Uncharacterized protein</fullName>
    </submittedName>
</protein>
<name>A0AB39BZU2_9CAUD</name>
<accession>A0AB39BZU2</accession>
<evidence type="ECO:0000313" key="2">
    <source>
        <dbReference type="EMBL" id="XDJ00138.1"/>
    </source>
</evidence>
<evidence type="ECO:0000256" key="1">
    <source>
        <dbReference type="SAM" id="MobiDB-lite"/>
    </source>
</evidence>
<feature type="region of interest" description="Disordered" evidence="1">
    <location>
        <begin position="21"/>
        <end position="45"/>
    </location>
</feature>
<organism evidence="2">
    <name type="scientific">Salmonella phage PMBT18</name>
    <dbReference type="NCBI Taxonomy" id="3229742"/>
    <lineage>
        <taxon>Viruses</taxon>
        <taxon>Duplodnaviria</taxon>
        <taxon>Heunggongvirae</taxon>
        <taxon>Uroviricota</taxon>
        <taxon>Caudoviricetes</taxon>
    </lineage>
</organism>
<dbReference type="EMBL" id="PP926505">
    <property type="protein sequence ID" value="XDJ00138.1"/>
    <property type="molecule type" value="Genomic_DNA"/>
</dbReference>
<sequence>MILAVAIIDLLYKSDLFITDKKKPDRPDRAMLNHRGDGKTTHSNF</sequence>